<keyword evidence="3" id="KW-1185">Reference proteome</keyword>
<feature type="compositionally biased region" description="Polar residues" evidence="1">
    <location>
        <begin position="19"/>
        <end position="49"/>
    </location>
</feature>
<dbReference type="EnsemblMetazoa" id="OVOC12727.1">
    <property type="protein sequence ID" value="OVOC12727.1"/>
    <property type="gene ID" value="WBGene00249536"/>
</dbReference>
<dbReference type="AlphaFoldDB" id="A0A8R1TMH3"/>
<evidence type="ECO:0000313" key="2">
    <source>
        <dbReference type="EnsemblMetazoa" id="OVOC12727.1"/>
    </source>
</evidence>
<protein>
    <submittedName>
        <fullName evidence="2">Uncharacterized protein</fullName>
    </submittedName>
</protein>
<sequence>MRAEQCASTHGHGCRKATGLSTPQGTTHKQRQQRLQNVDPTDASPSQQAMYPGIWTTGPQQVGVTAAVSIWTVITSYWCRKPVIIIISYGAGQPDISRTRHTYHDI</sequence>
<proteinExistence type="predicted"/>
<reference evidence="2" key="2">
    <citation type="submission" date="2022-06" db="UniProtKB">
        <authorList>
            <consortium name="EnsemblMetazoa"/>
        </authorList>
    </citation>
    <scope>IDENTIFICATION</scope>
</reference>
<evidence type="ECO:0000313" key="3">
    <source>
        <dbReference type="Proteomes" id="UP000024404"/>
    </source>
</evidence>
<organism evidence="2 3">
    <name type="scientific">Onchocerca volvulus</name>
    <dbReference type="NCBI Taxonomy" id="6282"/>
    <lineage>
        <taxon>Eukaryota</taxon>
        <taxon>Metazoa</taxon>
        <taxon>Ecdysozoa</taxon>
        <taxon>Nematoda</taxon>
        <taxon>Chromadorea</taxon>
        <taxon>Rhabditida</taxon>
        <taxon>Spirurina</taxon>
        <taxon>Spiruromorpha</taxon>
        <taxon>Filarioidea</taxon>
        <taxon>Onchocercidae</taxon>
        <taxon>Onchocerca</taxon>
    </lineage>
</organism>
<dbReference type="Proteomes" id="UP000024404">
    <property type="component" value="Unassembled WGS sequence"/>
</dbReference>
<name>A0A8R1TMH3_ONCVO</name>
<reference evidence="3" key="1">
    <citation type="submission" date="2013-10" db="EMBL/GenBank/DDBJ databases">
        <title>Genome sequencing of Onchocerca volvulus.</title>
        <authorList>
            <person name="Cotton J."/>
            <person name="Tsai J."/>
            <person name="Stanley E."/>
            <person name="Tracey A."/>
            <person name="Holroyd N."/>
            <person name="Lustigman S."/>
            <person name="Berriman M."/>
        </authorList>
    </citation>
    <scope>NUCLEOTIDE SEQUENCE</scope>
</reference>
<dbReference type="EMBL" id="CMVM020000656">
    <property type="status" value="NOT_ANNOTATED_CDS"/>
    <property type="molecule type" value="Genomic_DNA"/>
</dbReference>
<accession>A0A8R1TMH3</accession>
<evidence type="ECO:0000256" key="1">
    <source>
        <dbReference type="SAM" id="MobiDB-lite"/>
    </source>
</evidence>
<feature type="region of interest" description="Disordered" evidence="1">
    <location>
        <begin position="1"/>
        <end position="52"/>
    </location>
</feature>